<dbReference type="SMART" id="SM00474">
    <property type="entry name" value="35EXOc"/>
    <property type="match status" value="1"/>
</dbReference>
<evidence type="ECO:0000256" key="2">
    <source>
        <dbReference type="ARBA" id="ARBA00022723"/>
    </source>
</evidence>
<dbReference type="InterPro" id="IPR002562">
    <property type="entry name" value="3'-5'_exonuclease_dom"/>
</dbReference>
<dbReference type="GO" id="GO:0046872">
    <property type="term" value="F:metal ion binding"/>
    <property type="evidence" value="ECO:0007669"/>
    <property type="project" value="UniProtKB-KW"/>
</dbReference>
<dbReference type="InterPro" id="IPR012337">
    <property type="entry name" value="RNaseH-like_sf"/>
</dbReference>
<dbReference type="PANTHER" id="PTHR13620">
    <property type="entry name" value="3-5 EXONUCLEASE"/>
    <property type="match status" value="1"/>
</dbReference>
<dbReference type="Gene3D" id="3.30.420.10">
    <property type="entry name" value="Ribonuclease H-like superfamily/Ribonuclease H"/>
    <property type="match status" value="1"/>
</dbReference>
<sequence>MSGTVHFIETVQIAEQVCASLRNFYTGVIGFDTETYHVNLKTHPIDVIQFYIPAGNTENREARTIIFHVAKMISPKTGCKELPESLSKILTSKRIVKACSAPENDANWLRKAFGINLLGVIDIQSIAMAKGESSCGLDDLASKFIPGWKPKNLDNRFARWDLKLTPQMISYAADDAFASYAVLQALTPDFCRVRTLADDSSQEDLEGMCKQVAILTREMTSPHKVMRKILEQTASQTADEHYQRCLGIRVYNLLVQRGQLSCICI</sequence>
<keyword evidence="4" id="KW-0269">Exonuclease</keyword>
<evidence type="ECO:0000256" key="3">
    <source>
        <dbReference type="ARBA" id="ARBA00022801"/>
    </source>
</evidence>
<evidence type="ECO:0000256" key="7">
    <source>
        <dbReference type="ARBA" id="ARBA00042761"/>
    </source>
</evidence>
<dbReference type="GO" id="GO:0003676">
    <property type="term" value="F:nucleic acid binding"/>
    <property type="evidence" value="ECO:0007669"/>
    <property type="project" value="InterPro"/>
</dbReference>
<dbReference type="InterPro" id="IPR051132">
    <property type="entry name" value="3-5_Exonuclease_domain"/>
</dbReference>
<dbReference type="EMBL" id="MN739412">
    <property type="protein sequence ID" value="QHT03527.1"/>
    <property type="molecule type" value="Genomic_DNA"/>
</dbReference>
<dbReference type="AlphaFoldDB" id="A0A6C0CGY9"/>
<keyword evidence="2" id="KW-0479">Metal-binding</keyword>
<evidence type="ECO:0000256" key="6">
    <source>
        <dbReference type="ARBA" id="ARBA00040531"/>
    </source>
</evidence>
<evidence type="ECO:0000256" key="4">
    <source>
        <dbReference type="ARBA" id="ARBA00022839"/>
    </source>
</evidence>
<evidence type="ECO:0000259" key="8">
    <source>
        <dbReference type="SMART" id="SM00474"/>
    </source>
</evidence>
<evidence type="ECO:0000256" key="5">
    <source>
        <dbReference type="ARBA" id="ARBA00022842"/>
    </source>
</evidence>
<dbReference type="InterPro" id="IPR036397">
    <property type="entry name" value="RNaseH_sf"/>
</dbReference>
<evidence type="ECO:0000256" key="1">
    <source>
        <dbReference type="ARBA" id="ARBA00022722"/>
    </source>
</evidence>
<accession>A0A6C0CGY9</accession>
<keyword evidence="5" id="KW-0460">Magnesium</keyword>
<keyword evidence="1" id="KW-0540">Nuclease</keyword>
<dbReference type="GO" id="GO:0008408">
    <property type="term" value="F:3'-5' exonuclease activity"/>
    <property type="evidence" value="ECO:0007669"/>
    <property type="project" value="InterPro"/>
</dbReference>
<dbReference type="SUPFAM" id="SSF53098">
    <property type="entry name" value="Ribonuclease H-like"/>
    <property type="match status" value="1"/>
</dbReference>
<dbReference type="PANTHER" id="PTHR13620:SF109">
    <property type="entry name" value="3'-5' EXONUCLEASE"/>
    <property type="match status" value="1"/>
</dbReference>
<keyword evidence="3" id="KW-0378">Hydrolase</keyword>
<evidence type="ECO:0000313" key="9">
    <source>
        <dbReference type="EMBL" id="QHT03527.1"/>
    </source>
</evidence>
<dbReference type="Pfam" id="PF01612">
    <property type="entry name" value="DNA_pol_A_exo1"/>
    <property type="match status" value="1"/>
</dbReference>
<organism evidence="9">
    <name type="scientific">viral metagenome</name>
    <dbReference type="NCBI Taxonomy" id="1070528"/>
    <lineage>
        <taxon>unclassified sequences</taxon>
        <taxon>metagenomes</taxon>
        <taxon>organismal metagenomes</taxon>
    </lineage>
</organism>
<name>A0A6C0CGY9_9ZZZZ</name>
<reference evidence="9" key="1">
    <citation type="journal article" date="2020" name="Nature">
        <title>Giant virus diversity and host interactions through global metagenomics.</title>
        <authorList>
            <person name="Schulz F."/>
            <person name="Roux S."/>
            <person name="Paez-Espino D."/>
            <person name="Jungbluth S."/>
            <person name="Walsh D.A."/>
            <person name="Denef V.J."/>
            <person name="McMahon K.D."/>
            <person name="Konstantinidis K.T."/>
            <person name="Eloe-Fadrosh E.A."/>
            <person name="Kyrpides N.C."/>
            <person name="Woyke T."/>
        </authorList>
    </citation>
    <scope>NUCLEOTIDE SEQUENCE</scope>
    <source>
        <strain evidence="9">GVMAG-M-3300021079-18</strain>
    </source>
</reference>
<feature type="domain" description="3'-5' exonuclease" evidence="8">
    <location>
        <begin position="5"/>
        <end position="191"/>
    </location>
</feature>
<protein>
    <recommendedName>
        <fullName evidence="6">3'-5' exonuclease</fullName>
    </recommendedName>
    <alternativeName>
        <fullName evidence="7">Werner Syndrome-like exonuclease</fullName>
    </alternativeName>
</protein>
<dbReference type="GO" id="GO:0006139">
    <property type="term" value="P:nucleobase-containing compound metabolic process"/>
    <property type="evidence" value="ECO:0007669"/>
    <property type="project" value="InterPro"/>
</dbReference>
<proteinExistence type="predicted"/>